<dbReference type="PANTHER" id="PTHR35936:SF25">
    <property type="entry name" value="ABC TRANSPORTER SUBSTRATE-BINDING PROTEIN"/>
    <property type="match status" value="1"/>
</dbReference>
<reference evidence="4 5" key="1">
    <citation type="submission" date="2022-12" db="EMBL/GenBank/DDBJ databases">
        <title>Dasania phycosphaerae sp. nov., isolated from particulate material of the south coast of Korea.</title>
        <authorList>
            <person name="Jiang Y."/>
        </authorList>
    </citation>
    <scope>NUCLEOTIDE SEQUENCE [LARGE SCALE GENOMIC DNA]</scope>
    <source>
        <strain evidence="4 5">GY-19</strain>
    </source>
</reference>
<dbReference type="SMART" id="SM00062">
    <property type="entry name" value="PBPb"/>
    <property type="match status" value="1"/>
</dbReference>
<proteinExistence type="inferred from homology"/>
<dbReference type="Gene3D" id="3.40.190.10">
    <property type="entry name" value="Periplasmic binding protein-like II"/>
    <property type="match status" value="2"/>
</dbReference>
<name>A0A9J6RID0_9GAMM</name>
<dbReference type="Pfam" id="PF00497">
    <property type="entry name" value="SBP_bac_3"/>
    <property type="match status" value="1"/>
</dbReference>
<sequence>MRKQRLPIILLLAYSLMAVGGVADEVTIVSDRWYPFNGIPNAPDPGYMIEMARYGLEQGGHSLNYQIMSWQHSIDLVRQGKKNCIVGAYKSDAPDFIFSDQHHAVDQMAFYTRINEPWRYQHVDSLAQQRLGVINGYAYKNDIDAYIKANRTSDRVIAAKGKYALENNLLALMQGKLDVVLGSRTVITQVLAKQQWQDKLQIAGYANTMSKIYIACSPNNPKSIQYITLINAGIEQLRKTGQLQALLDKYQVADWQHIEAVDN</sequence>
<evidence type="ECO:0000259" key="3">
    <source>
        <dbReference type="SMART" id="SM00062"/>
    </source>
</evidence>
<dbReference type="SUPFAM" id="SSF53850">
    <property type="entry name" value="Periplasmic binding protein-like II"/>
    <property type="match status" value="1"/>
</dbReference>
<accession>A0A9J6RID0</accession>
<evidence type="ECO:0000313" key="4">
    <source>
        <dbReference type="EMBL" id="MCZ0864219.1"/>
    </source>
</evidence>
<evidence type="ECO:0000256" key="1">
    <source>
        <dbReference type="ARBA" id="ARBA00010333"/>
    </source>
</evidence>
<dbReference type="EMBL" id="JAPTGG010000002">
    <property type="protein sequence ID" value="MCZ0864219.1"/>
    <property type="molecule type" value="Genomic_DNA"/>
</dbReference>
<feature type="domain" description="Solute-binding protein family 3/N-terminal" evidence="3">
    <location>
        <begin position="25"/>
        <end position="254"/>
    </location>
</feature>
<dbReference type="Proteomes" id="UP001069090">
    <property type="component" value="Unassembled WGS sequence"/>
</dbReference>
<comment type="similarity">
    <text evidence="1">Belongs to the bacterial solute-binding protein 3 family.</text>
</comment>
<keyword evidence="2" id="KW-0732">Signal</keyword>
<evidence type="ECO:0000256" key="2">
    <source>
        <dbReference type="ARBA" id="ARBA00022729"/>
    </source>
</evidence>
<dbReference type="RefSeq" id="WP_258330374.1">
    <property type="nucleotide sequence ID" value="NZ_JAPTGG010000002.1"/>
</dbReference>
<gene>
    <name evidence="4" type="ORF">O0V09_03345</name>
</gene>
<organism evidence="4 5">
    <name type="scientific">Dasania phycosphaerae</name>
    <dbReference type="NCBI Taxonomy" id="2950436"/>
    <lineage>
        <taxon>Bacteria</taxon>
        <taxon>Pseudomonadati</taxon>
        <taxon>Pseudomonadota</taxon>
        <taxon>Gammaproteobacteria</taxon>
        <taxon>Cellvibrionales</taxon>
        <taxon>Spongiibacteraceae</taxon>
        <taxon>Dasania</taxon>
    </lineage>
</organism>
<evidence type="ECO:0000313" key="5">
    <source>
        <dbReference type="Proteomes" id="UP001069090"/>
    </source>
</evidence>
<comment type="caution">
    <text evidence="4">The sequence shown here is derived from an EMBL/GenBank/DDBJ whole genome shotgun (WGS) entry which is preliminary data.</text>
</comment>
<keyword evidence="5" id="KW-1185">Reference proteome</keyword>
<dbReference type="InterPro" id="IPR001638">
    <property type="entry name" value="Solute-binding_3/MltF_N"/>
</dbReference>
<dbReference type="PANTHER" id="PTHR35936">
    <property type="entry name" value="MEMBRANE-BOUND LYTIC MUREIN TRANSGLYCOSYLASE F"/>
    <property type="match status" value="1"/>
</dbReference>
<dbReference type="AlphaFoldDB" id="A0A9J6RID0"/>
<protein>
    <submittedName>
        <fullName evidence="4">Transporter substrate-binding domain-containing protein</fullName>
    </submittedName>
</protein>